<organism evidence="1 2">
    <name type="scientific">Falsiroseomonas algicola</name>
    <dbReference type="NCBI Taxonomy" id="2716930"/>
    <lineage>
        <taxon>Bacteria</taxon>
        <taxon>Pseudomonadati</taxon>
        <taxon>Pseudomonadota</taxon>
        <taxon>Alphaproteobacteria</taxon>
        <taxon>Acetobacterales</taxon>
        <taxon>Roseomonadaceae</taxon>
        <taxon>Falsiroseomonas</taxon>
    </lineage>
</organism>
<evidence type="ECO:0000313" key="2">
    <source>
        <dbReference type="Proteomes" id="UP000475385"/>
    </source>
</evidence>
<keyword evidence="2" id="KW-1185">Reference proteome</keyword>
<proteinExistence type="predicted"/>
<comment type="caution">
    <text evidence="1">The sequence shown here is derived from an EMBL/GenBank/DDBJ whole genome shotgun (WGS) entry which is preliminary data.</text>
</comment>
<dbReference type="RefSeq" id="WP_164694608.1">
    <property type="nucleotide sequence ID" value="NZ_JAAIKB010000004.1"/>
</dbReference>
<dbReference type="EMBL" id="JAAIKB010000004">
    <property type="protein sequence ID" value="NGM20702.1"/>
    <property type="molecule type" value="Genomic_DNA"/>
</dbReference>
<accession>A0A6M1LKP4</accession>
<sequence>MPEAPLPPGALPLRALAGGRAAAGRPAWLDAATFALMRRAARASGPQGDAVTAARDVVAARHPALPAALLTEAARLAVSACGWDAP</sequence>
<evidence type="ECO:0000313" key="1">
    <source>
        <dbReference type="EMBL" id="NGM20702.1"/>
    </source>
</evidence>
<reference evidence="1 2" key="1">
    <citation type="submission" date="2020-03" db="EMBL/GenBank/DDBJ databases">
        <title>Roseomonas stagni sp. nov., isolated from pond water in Japan.</title>
        <authorList>
            <person name="Furuhata K."/>
            <person name="Miyamoto H."/>
            <person name="Goto K."/>
        </authorList>
    </citation>
    <scope>NUCLEOTIDE SEQUENCE [LARGE SCALE GENOMIC DNA]</scope>
    <source>
        <strain evidence="1 2">PeD5</strain>
    </source>
</reference>
<gene>
    <name evidence="1" type="ORF">G3576_11815</name>
</gene>
<dbReference type="AlphaFoldDB" id="A0A6M1LKP4"/>
<name>A0A6M1LKP4_9PROT</name>
<dbReference type="Proteomes" id="UP000475385">
    <property type="component" value="Unassembled WGS sequence"/>
</dbReference>
<protein>
    <submittedName>
        <fullName evidence="1">Uncharacterized protein</fullName>
    </submittedName>
</protein>